<evidence type="ECO:0000313" key="2">
    <source>
        <dbReference type="EMBL" id="VDN54654.1"/>
    </source>
</evidence>
<evidence type="ECO:0000256" key="1">
    <source>
        <dbReference type="SAM" id="SignalP"/>
    </source>
</evidence>
<keyword evidence="1" id="KW-0732">Signal</keyword>
<accession>A0A0N4U116</accession>
<evidence type="ECO:0000313" key="3">
    <source>
        <dbReference type="Proteomes" id="UP000038040"/>
    </source>
</evidence>
<feature type="signal peptide" evidence="1">
    <location>
        <begin position="1"/>
        <end position="22"/>
    </location>
</feature>
<keyword evidence="4" id="KW-1185">Reference proteome</keyword>
<evidence type="ECO:0000313" key="4">
    <source>
        <dbReference type="Proteomes" id="UP000274756"/>
    </source>
</evidence>
<gene>
    <name evidence="2" type="ORF">DME_LOCUS4627</name>
</gene>
<dbReference type="WBParaSite" id="DME_0000026701-mRNA-1">
    <property type="protein sequence ID" value="DME_0000026701-mRNA-1"/>
    <property type="gene ID" value="DME_0000026701"/>
</dbReference>
<protein>
    <submittedName>
        <fullName evidence="5">Secreted protein</fullName>
    </submittedName>
</protein>
<dbReference type="AlphaFoldDB" id="A0A0N4U116"/>
<reference evidence="2 4" key="2">
    <citation type="submission" date="2018-11" db="EMBL/GenBank/DDBJ databases">
        <authorList>
            <consortium name="Pathogen Informatics"/>
        </authorList>
    </citation>
    <scope>NUCLEOTIDE SEQUENCE [LARGE SCALE GENOMIC DNA]</scope>
</reference>
<name>A0A0N4U116_DRAME</name>
<dbReference type="Proteomes" id="UP000038040">
    <property type="component" value="Unplaced"/>
</dbReference>
<reference evidence="5" key="1">
    <citation type="submission" date="2017-02" db="UniProtKB">
        <authorList>
            <consortium name="WormBaseParasite"/>
        </authorList>
    </citation>
    <scope>IDENTIFICATION</scope>
</reference>
<proteinExistence type="predicted"/>
<dbReference type="Proteomes" id="UP000274756">
    <property type="component" value="Unassembled WGS sequence"/>
</dbReference>
<dbReference type="EMBL" id="UYYG01001150">
    <property type="protein sequence ID" value="VDN54654.1"/>
    <property type="molecule type" value="Genomic_DNA"/>
</dbReference>
<organism evidence="3 5">
    <name type="scientific">Dracunculus medinensis</name>
    <name type="common">Guinea worm</name>
    <dbReference type="NCBI Taxonomy" id="318479"/>
    <lineage>
        <taxon>Eukaryota</taxon>
        <taxon>Metazoa</taxon>
        <taxon>Ecdysozoa</taxon>
        <taxon>Nematoda</taxon>
        <taxon>Chromadorea</taxon>
        <taxon>Rhabditida</taxon>
        <taxon>Spirurina</taxon>
        <taxon>Dracunculoidea</taxon>
        <taxon>Dracunculidae</taxon>
        <taxon>Dracunculus</taxon>
    </lineage>
</organism>
<feature type="chain" id="PRO_5041039103" evidence="1">
    <location>
        <begin position="23"/>
        <end position="68"/>
    </location>
</feature>
<evidence type="ECO:0000313" key="5">
    <source>
        <dbReference type="WBParaSite" id="DME_0000026701-mRNA-1"/>
    </source>
</evidence>
<sequence length="68" mass="7794">MGAVARQSVLLCVFYFLDLIDSKLFLVLQLEDIEINDCIKTALAFDKTLNDFVNTVLPLNGVRQFLEW</sequence>